<evidence type="ECO:0000313" key="3">
    <source>
        <dbReference type="Proteomes" id="UP000007039"/>
    </source>
</evidence>
<dbReference type="HOGENOM" id="CLU_036604_0_1_0"/>
<dbReference type="InterPro" id="IPR043129">
    <property type="entry name" value="ATPase_NBD"/>
</dbReference>
<evidence type="ECO:0000256" key="1">
    <source>
        <dbReference type="ARBA" id="ARBA00006479"/>
    </source>
</evidence>
<reference evidence="2 3" key="2">
    <citation type="journal article" date="2011" name="Stand. Genomic Sci.">
        <title>Complete genome sequence of Calditerrivibrio nitroreducens type strain (Yu37-1).</title>
        <authorList>
            <person name="Pitluck S."/>
            <person name="Sikorski J."/>
            <person name="Zeytun A."/>
            <person name="Lapidus A."/>
            <person name="Nolan M."/>
            <person name="Lucas S."/>
            <person name="Hammon N."/>
            <person name="Deshpande S."/>
            <person name="Cheng J.F."/>
            <person name="Tapia R."/>
            <person name="Han C."/>
            <person name="Goodwin L."/>
            <person name="Liolios K."/>
            <person name="Pagani I."/>
            <person name="Ivanova N."/>
            <person name="Mavromatis K."/>
            <person name="Pati A."/>
            <person name="Chen A."/>
            <person name="Palaniappan K."/>
            <person name="Hauser L."/>
            <person name="Chang Y.J."/>
            <person name="Jeffries C.D."/>
            <person name="Detter J.C."/>
            <person name="Brambilla E."/>
            <person name="Djao O.D."/>
            <person name="Rohde M."/>
            <person name="Spring S."/>
            <person name="Goker M."/>
            <person name="Woyke T."/>
            <person name="Bristow J."/>
            <person name="Eisen J.A."/>
            <person name="Markowitz V."/>
            <person name="Hugenholtz P."/>
            <person name="Kyrpides N.C."/>
            <person name="Klenk H.P."/>
            <person name="Land M."/>
        </authorList>
    </citation>
    <scope>NUCLEOTIDE SEQUENCE [LARGE SCALE GENOMIC DNA]</scope>
    <source>
        <strain evidence="3">DSM 19672 / NBRC 101217 / Yu37-1</strain>
    </source>
</reference>
<dbReference type="PANTHER" id="PTHR18964:SF149">
    <property type="entry name" value="BIFUNCTIONAL UDP-N-ACETYLGLUCOSAMINE 2-EPIMERASE_N-ACETYLMANNOSAMINE KINASE"/>
    <property type="match status" value="1"/>
</dbReference>
<proteinExistence type="inferred from homology"/>
<dbReference type="EMBL" id="CP002347">
    <property type="protein sequence ID" value="ADR18994.1"/>
    <property type="molecule type" value="Genomic_DNA"/>
</dbReference>
<dbReference type="PANTHER" id="PTHR18964">
    <property type="entry name" value="ROK (REPRESSOR, ORF, KINASE) FAMILY"/>
    <property type="match status" value="1"/>
</dbReference>
<dbReference type="KEGG" id="cni:Calni_1083"/>
<protein>
    <submittedName>
        <fullName evidence="2">ROK family protein</fullName>
    </submittedName>
</protein>
<reference key="1">
    <citation type="submission" date="2010-11" db="EMBL/GenBank/DDBJ databases">
        <title>The complete genome of chromosome of Calditerrivibrio nitroreducens DSM 19672.</title>
        <authorList>
            <consortium name="US DOE Joint Genome Institute (JGI-PGF)"/>
            <person name="Lucas S."/>
            <person name="Copeland A."/>
            <person name="Lapidus A."/>
            <person name="Bruce D."/>
            <person name="Goodwin L."/>
            <person name="Pitluck S."/>
            <person name="Kyrpides N."/>
            <person name="Mavromatis K."/>
            <person name="Ivanova N."/>
            <person name="Mikhailova N."/>
            <person name="Zeytun A."/>
            <person name="Brettin T."/>
            <person name="Detter J.C."/>
            <person name="Tapia R."/>
            <person name="Han C."/>
            <person name="Land M."/>
            <person name="Hauser L."/>
            <person name="Markowitz V."/>
            <person name="Cheng J.-F."/>
            <person name="Hugenholtz P."/>
            <person name="Woyke T."/>
            <person name="Wu D."/>
            <person name="Spring S."/>
            <person name="Schroeder M."/>
            <person name="Brambilla E."/>
            <person name="Klenk H.-P."/>
            <person name="Eisen J.A."/>
        </authorList>
    </citation>
    <scope>NUCLEOTIDE SEQUENCE [LARGE SCALE GENOMIC DNA]</scope>
    <source>
        <strain>DSM 19672</strain>
    </source>
</reference>
<dbReference type="Proteomes" id="UP000007039">
    <property type="component" value="Chromosome"/>
</dbReference>
<comment type="similarity">
    <text evidence="1">Belongs to the ROK (NagC/XylR) family.</text>
</comment>
<dbReference type="STRING" id="768670.Calni_1083"/>
<name>E4TI78_CALNY</name>
<dbReference type="InterPro" id="IPR000600">
    <property type="entry name" value="ROK"/>
</dbReference>
<accession>E4TI78</accession>
<dbReference type="Gene3D" id="3.30.420.40">
    <property type="match status" value="2"/>
</dbReference>
<dbReference type="Pfam" id="PF00480">
    <property type="entry name" value="ROK"/>
    <property type="match status" value="1"/>
</dbReference>
<gene>
    <name evidence="2" type="ordered locus">Calni_1083</name>
</gene>
<dbReference type="AlphaFoldDB" id="E4TI78"/>
<keyword evidence="3" id="KW-1185">Reference proteome</keyword>
<sequence>MKVLSIDIGGTNVKYGSFIVKDEVDLIESGFFKTPDSFDDLYKYFDSLLRDKKYDAVTIGVPGVYDFVGDMVVYAPNLKLLNNLKIKESFSSLFDNAEILVENDGNMAAFGEYFFIVGSKLKTFIMITLGTGVGGGIIYNGGILSGRTTISELGHITINFNGRRCGCGKLGCFEAYCGMDGLIQTYNEVSGGSIKKVDDIFKKSQKKDVLARISIDIFSYQLATGLSSLANIFSPECIKIGGGLSFYSDLFYKKTVKHFSKMIFPAFKQYVKLDIATLKNNAGIYGGVALAISNLLSENKRSYKLNLKK</sequence>
<dbReference type="SUPFAM" id="SSF53067">
    <property type="entry name" value="Actin-like ATPase domain"/>
    <property type="match status" value="1"/>
</dbReference>
<evidence type="ECO:0000313" key="2">
    <source>
        <dbReference type="EMBL" id="ADR18994.1"/>
    </source>
</evidence>
<dbReference type="eggNOG" id="COG1940">
    <property type="taxonomic scope" value="Bacteria"/>
</dbReference>
<organism evidence="2 3">
    <name type="scientific">Calditerrivibrio nitroreducens (strain DSM 19672 / NBRC 101217 / Yu37-1)</name>
    <dbReference type="NCBI Taxonomy" id="768670"/>
    <lineage>
        <taxon>Bacteria</taxon>
        <taxon>Pseudomonadati</taxon>
        <taxon>Deferribacterota</taxon>
        <taxon>Deferribacteres</taxon>
        <taxon>Deferribacterales</taxon>
        <taxon>Calditerrivibrionaceae</taxon>
    </lineage>
</organism>